<dbReference type="Proteomes" id="UP001149140">
    <property type="component" value="Unassembled WGS sequence"/>
</dbReference>
<accession>A0A9X3MPX6</accession>
<sequence length="132" mass="14595">MLLPFRLSAPLALIALALFAGAASASVHVTTFQTPSHRILCGYERGDDDPAHIRCDLRFLAGRAAYLWPTGKAFIDGANDVIADPHTAPVLAYGHSRRFGQFRCTSRTTGLTCINRTDHHGFTVSREHRRMF</sequence>
<feature type="signal peptide" evidence="1">
    <location>
        <begin position="1"/>
        <end position="22"/>
    </location>
</feature>
<organism evidence="2 3">
    <name type="scientific">Solirubrobacter ginsenosidimutans</name>
    <dbReference type="NCBI Taxonomy" id="490573"/>
    <lineage>
        <taxon>Bacteria</taxon>
        <taxon>Bacillati</taxon>
        <taxon>Actinomycetota</taxon>
        <taxon>Thermoleophilia</taxon>
        <taxon>Solirubrobacterales</taxon>
        <taxon>Solirubrobacteraceae</taxon>
        <taxon>Solirubrobacter</taxon>
    </lineage>
</organism>
<dbReference type="AlphaFoldDB" id="A0A9X3MPX6"/>
<protein>
    <recommendedName>
        <fullName evidence="4">Secreted protein</fullName>
    </recommendedName>
</protein>
<evidence type="ECO:0000313" key="2">
    <source>
        <dbReference type="EMBL" id="MDA0159080.1"/>
    </source>
</evidence>
<evidence type="ECO:0000313" key="3">
    <source>
        <dbReference type="Proteomes" id="UP001149140"/>
    </source>
</evidence>
<feature type="chain" id="PRO_5040932917" description="Secreted protein" evidence="1">
    <location>
        <begin position="23"/>
        <end position="132"/>
    </location>
</feature>
<reference evidence="2" key="1">
    <citation type="submission" date="2022-10" db="EMBL/GenBank/DDBJ databases">
        <title>The WGS of Solirubrobacter ginsenosidimutans DSM 21036.</title>
        <authorList>
            <person name="Jiang Z."/>
        </authorList>
    </citation>
    <scope>NUCLEOTIDE SEQUENCE</scope>
    <source>
        <strain evidence="2">DSM 21036</strain>
    </source>
</reference>
<keyword evidence="1" id="KW-0732">Signal</keyword>
<dbReference type="InterPro" id="IPR046576">
    <property type="entry name" value="DUF6636"/>
</dbReference>
<keyword evidence="3" id="KW-1185">Reference proteome</keyword>
<proteinExistence type="predicted"/>
<evidence type="ECO:0008006" key="4">
    <source>
        <dbReference type="Google" id="ProtNLM"/>
    </source>
</evidence>
<dbReference type="EMBL" id="JAPDOD010000001">
    <property type="protein sequence ID" value="MDA0159080.1"/>
    <property type="molecule type" value="Genomic_DNA"/>
</dbReference>
<name>A0A9X3MPX6_9ACTN</name>
<comment type="caution">
    <text evidence="2">The sequence shown here is derived from an EMBL/GenBank/DDBJ whole genome shotgun (WGS) entry which is preliminary data.</text>
</comment>
<dbReference type="RefSeq" id="WP_270037736.1">
    <property type="nucleotide sequence ID" value="NZ_JAPDOD010000001.1"/>
</dbReference>
<evidence type="ECO:0000256" key="1">
    <source>
        <dbReference type="SAM" id="SignalP"/>
    </source>
</evidence>
<dbReference type="Pfam" id="PF20341">
    <property type="entry name" value="DUF6636"/>
    <property type="match status" value="1"/>
</dbReference>
<gene>
    <name evidence="2" type="ORF">OM076_02285</name>
</gene>